<protein>
    <submittedName>
        <fullName evidence="2">PAS domain-containing protein</fullName>
    </submittedName>
</protein>
<dbReference type="CDD" id="cd00130">
    <property type="entry name" value="PAS"/>
    <property type="match status" value="1"/>
</dbReference>
<evidence type="ECO:0000313" key="2">
    <source>
        <dbReference type="EMBL" id="MFC3681042.1"/>
    </source>
</evidence>
<proteinExistence type="predicted"/>
<organism evidence="2 3">
    <name type="scientific">Bacterioplanoides pacificum</name>
    <dbReference type="NCBI Taxonomy" id="1171596"/>
    <lineage>
        <taxon>Bacteria</taxon>
        <taxon>Pseudomonadati</taxon>
        <taxon>Pseudomonadota</taxon>
        <taxon>Gammaproteobacteria</taxon>
        <taxon>Oceanospirillales</taxon>
        <taxon>Oceanospirillaceae</taxon>
        <taxon>Bacterioplanoides</taxon>
    </lineage>
</organism>
<dbReference type="Proteomes" id="UP001595722">
    <property type="component" value="Unassembled WGS sequence"/>
</dbReference>
<keyword evidence="3" id="KW-1185">Reference proteome</keyword>
<dbReference type="InterPro" id="IPR000014">
    <property type="entry name" value="PAS"/>
</dbReference>
<feature type="domain" description="PAS fold-3" evidence="1">
    <location>
        <begin position="35"/>
        <end position="110"/>
    </location>
</feature>
<dbReference type="Gene3D" id="3.30.450.20">
    <property type="entry name" value="PAS domain"/>
    <property type="match status" value="1"/>
</dbReference>
<dbReference type="SUPFAM" id="SSF55785">
    <property type="entry name" value="PYP-like sensor domain (PAS domain)"/>
    <property type="match status" value="1"/>
</dbReference>
<dbReference type="InterPro" id="IPR013655">
    <property type="entry name" value="PAS_fold_3"/>
</dbReference>
<dbReference type="RefSeq" id="WP_376867205.1">
    <property type="nucleotide sequence ID" value="NZ_JBHRYB010000013.1"/>
</dbReference>
<comment type="caution">
    <text evidence="2">The sequence shown here is derived from an EMBL/GenBank/DDBJ whole genome shotgun (WGS) entry which is preliminary data.</text>
</comment>
<dbReference type="EMBL" id="JBHRYB010000013">
    <property type="protein sequence ID" value="MFC3681042.1"/>
    <property type="molecule type" value="Genomic_DNA"/>
</dbReference>
<dbReference type="NCBIfam" id="TIGR00229">
    <property type="entry name" value="sensory_box"/>
    <property type="match status" value="1"/>
</dbReference>
<gene>
    <name evidence="2" type="ORF">ACFOMG_13120</name>
</gene>
<evidence type="ECO:0000313" key="3">
    <source>
        <dbReference type="Proteomes" id="UP001595722"/>
    </source>
</evidence>
<dbReference type="InterPro" id="IPR035965">
    <property type="entry name" value="PAS-like_dom_sf"/>
</dbReference>
<sequence length="175" mass="20077">MQLATAISQPAAGEEIKIGCNDLIVSKTNRDSHITYANDLFCRYSGYSETELLGQPHNIIRHPDMPRAVYYLMWEHLKQGEEFFGYIKNRCKQGGYYWTFASVAPIYEHDELRGYLSSRRCPSPQAVALIEPLYQRMTEAEQAVPPEQQIPMSSALLWQAINKEFTTYAEFALSL</sequence>
<evidence type="ECO:0000259" key="1">
    <source>
        <dbReference type="Pfam" id="PF08447"/>
    </source>
</evidence>
<dbReference type="Pfam" id="PF08447">
    <property type="entry name" value="PAS_3"/>
    <property type="match status" value="1"/>
</dbReference>
<name>A0ABV7VWH8_9GAMM</name>
<accession>A0ABV7VWH8</accession>
<reference evidence="3" key="1">
    <citation type="journal article" date="2019" name="Int. J. Syst. Evol. Microbiol.">
        <title>The Global Catalogue of Microorganisms (GCM) 10K type strain sequencing project: providing services to taxonomists for standard genome sequencing and annotation.</title>
        <authorList>
            <consortium name="The Broad Institute Genomics Platform"/>
            <consortium name="The Broad Institute Genome Sequencing Center for Infectious Disease"/>
            <person name="Wu L."/>
            <person name="Ma J."/>
        </authorList>
    </citation>
    <scope>NUCLEOTIDE SEQUENCE [LARGE SCALE GENOMIC DNA]</scope>
    <source>
        <strain evidence="3">KCTC 42424</strain>
    </source>
</reference>